<keyword evidence="1" id="KW-0472">Membrane</keyword>
<dbReference type="EMBL" id="AP019638">
    <property type="protein sequence ID" value="BBJ70624.1"/>
    <property type="molecule type" value="Genomic_DNA"/>
</dbReference>
<keyword evidence="1" id="KW-1133">Transmembrane helix</keyword>
<organism evidence="2">
    <name type="scientific">Benedenia seriolae</name>
    <name type="common">Skin fluke</name>
    <dbReference type="NCBI Taxonomy" id="160838"/>
    <lineage>
        <taxon>Eukaryota</taxon>
        <taxon>Metazoa</taxon>
        <taxon>Spiralia</taxon>
        <taxon>Lophotrochozoa</taxon>
        <taxon>Platyhelminthes</taxon>
        <taxon>Monogenea</taxon>
        <taxon>Monopisthocotylea</taxon>
        <taxon>Capsalidea</taxon>
        <taxon>Capsalidae</taxon>
        <taxon>Benedenia</taxon>
    </lineage>
</organism>
<feature type="transmembrane region" description="Helical" evidence="1">
    <location>
        <begin position="46"/>
        <end position="71"/>
    </location>
</feature>
<dbReference type="EMBL" id="AP019645">
    <property type="protein sequence ID" value="BBJ70707.1"/>
    <property type="molecule type" value="Genomic_DNA"/>
</dbReference>
<dbReference type="AlphaFoldDB" id="A0A499VPZ4"/>
<keyword evidence="1" id="KW-0812">Transmembrane</keyword>
<evidence type="ECO:0000313" key="4">
    <source>
        <dbReference type="EMBL" id="BBJ70636.1"/>
    </source>
</evidence>
<evidence type="ECO:0000313" key="5">
    <source>
        <dbReference type="EMBL" id="BBJ70648.1"/>
    </source>
</evidence>
<evidence type="ECO:0000313" key="8">
    <source>
        <dbReference type="EMBL" id="BBJ70719.1"/>
    </source>
</evidence>
<evidence type="ECO:0000313" key="6">
    <source>
        <dbReference type="EMBL" id="BBJ70671.1"/>
    </source>
</evidence>
<dbReference type="EMBL" id="AP019637">
    <property type="protein sequence ID" value="BBJ70612.1"/>
    <property type="molecule type" value="Genomic_DNA"/>
</dbReference>
<dbReference type="EMBL" id="AP019640">
    <property type="protein sequence ID" value="BBJ70648.1"/>
    <property type="molecule type" value="Genomic_DNA"/>
</dbReference>
<protein>
    <submittedName>
        <fullName evidence="2">NADH dehydrogenase subunit 6</fullName>
    </submittedName>
</protein>
<accession>A0A499VPZ4</accession>
<dbReference type="EMBL" id="AP019646">
    <property type="protein sequence ID" value="BBJ70719.1"/>
    <property type="molecule type" value="Genomic_DNA"/>
</dbReference>
<reference evidence="2" key="1">
    <citation type="journal article" date="2019" name="Fish Pathol.">
        <title>Phylogenetic Analysis with Complete Mitochondrial Genome Sequences of Benedenia seriolae Specimens Derived from Japanese Seriola spp.</title>
        <authorList>
            <person name="Kawato S."/>
            <person name="Kobayashi K."/>
            <person name="Shirakashi S."/>
            <person name="Yanagi M."/>
            <person name="Fukuda Y."/>
            <person name="Yamashita H."/>
            <person name="Nozaki R."/>
            <person name="Hirono I."/>
            <person name="Kondo H."/>
        </authorList>
    </citation>
    <scope>NUCLEOTIDE SEQUENCE</scope>
    <source>
        <strain evidence="2">Ehime01</strain>
        <strain evidence="3">Ehime02</strain>
        <strain evidence="4">Kagoshima01</strain>
        <strain evidence="5">Kagoshima02</strain>
        <strain evidence="6">Kagoshima04</strain>
        <strain evidence="7">Shirahama02</strain>
        <strain evidence="8">Shirahama03</strain>
        <strain evidence="9">Shirahama04</strain>
    </source>
</reference>
<feature type="transmembrane region" description="Helical" evidence="1">
    <location>
        <begin position="120"/>
        <end position="140"/>
    </location>
</feature>
<keyword evidence="2" id="KW-0496">Mitochondrion</keyword>
<evidence type="ECO:0000256" key="1">
    <source>
        <dbReference type="SAM" id="Phobius"/>
    </source>
</evidence>
<dbReference type="EMBL" id="AP019639">
    <property type="protein sequence ID" value="BBJ70636.1"/>
    <property type="molecule type" value="Genomic_DNA"/>
</dbReference>
<dbReference type="EMBL" id="AP019647">
    <property type="protein sequence ID" value="BBJ70731.1"/>
    <property type="molecule type" value="Genomic_DNA"/>
</dbReference>
<sequence length="149" mass="17297">MVFLLFLYSVVLFLFSFISNSIGYCILLIISSLISSFLIFFFSGNFWYSLLLYLIYVGGVYILFLFLSVHIPNMSSYNNLNSFIIFLISFFSFESVYSIFSLSIFNFFDNSFYFCGLSEGLSYSFICSFLIIGFVLVSFISSTKIYFCR</sequence>
<dbReference type="EMBL" id="AP019642">
    <property type="protein sequence ID" value="BBJ70671.1"/>
    <property type="molecule type" value="Genomic_DNA"/>
</dbReference>
<evidence type="ECO:0000313" key="3">
    <source>
        <dbReference type="EMBL" id="BBJ70624.1"/>
    </source>
</evidence>
<feature type="transmembrane region" description="Helical" evidence="1">
    <location>
        <begin position="83"/>
        <end position="108"/>
    </location>
</feature>
<gene>
    <name evidence="2" type="primary">ND6</name>
</gene>
<evidence type="ECO:0000313" key="7">
    <source>
        <dbReference type="EMBL" id="BBJ70707.1"/>
    </source>
</evidence>
<proteinExistence type="predicted"/>
<geneLocation type="mitochondrion" evidence="2"/>
<evidence type="ECO:0000313" key="9">
    <source>
        <dbReference type="EMBL" id="BBJ70731.1"/>
    </source>
</evidence>
<name>A0A499VPZ4_BENSE</name>
<feature type="transmembrane region" description="Helical" evidence="1">
    <location>
        <begin position="7"/>
        <end position="40"/>
    </location>
</feature>
<evidence type="ECO:0000313" key="2">
    <source>
        <dbReference type="EMBL" id="BBJ70612.1"/>
    </source>
</evidence>